<evidence type="ECO:0000313" key="1">
    <source>
        <dbReference type="EMBL" id="JAD92821.1"/>
    </source>
</evidence>
<proteinExistence type="predicted"/>
<accession>A0A0A9DYE2</accession>
<organism evidence="1">
    <name type="scientific">Arundo donax</name>
    <name type="common">Giant reed</name>
    <name type="synonym">Donax arundinaceus</name>
    <dbReference type="NCBI Taxonomy" id="35708"/>
    <lineage>
        <taxon>Eukaryota</taxon>
        <taxon>Viridiplantae</taxon>
        <taxon>Streptophyta</taxon>
        <taxon>Embryophyta</taxon>
        <taxon>Tracheophyta</taxon>
        <taxon>Spermatophyta</taxon>
        <taxon>Magnoliopsida</taxon>
        <taxon>Liliopsida</taxon>
        <taxon>Poales</taxon>
        <taxon>Poaceae</taxon>
        <taxon>PACMAD clade</taxon>
        <taxon>Arundinoideae</taxon>
        <taxon>Arundineae</taxon>
        <taxon>Arundo</taxon>
    </lineage>
</organism>
<name>A0A0A9DYE2_ARUDO</name>
<dbReference type="AlphaFoldDB" id="A0A0A9DYE2"/>
<reference evidence="1" key="2">
    <citation type="journal article" date="2015" name="Data Brief">
        <title>Shoot transcriptome of the giant reed, Arundo donax.</title>
        <authorList>
            <person name="Barrero R.A."/>
            <person name="Guerrero F.D."/>
            <person name="Moolhuijzen P."/>
            <person name="Goolsby J.A."/>
            <person name="Tidwell J."/>
            <person name="Bellgard S.E."/>
            <person name="Bellgard M.I."/>
        </authorList>
    </citation>
    <scope>NUCLEOTIDE SEQUENCE</scope>
    <source>
        <tissue evidence="1">Shoot tissue taken approximately 20 cm above the soil surface</tissue>
    </source>
</reference>
<dbReference type="EMBL" id="GBRH01205074">
    <property type="protein sequence ID" value="JAD92821.1"/>
    <property type="molecule type" value="Transcribed_RNA"/>
</dbReference>
<sequence length="155" mass="15865">MAFLKTLNPLLRRSPTRIPDPRPLLSLQTFLASTSPASAAAAAASPAAAAHPHVPIRSGGPLFLSSPPWMLSQSATPLTAAAAALRDKLRSARALAGGGAQAVADTVWWEHSRISGAETEIAAAARTSGGGGERFLNAPNLVSIGRMVSGPVIGW</sequence>
<protein>
    <submittedName>
        <fullName evidence="1">Uncharacterized protein</fullName>
    </submittedName>
</protein>
<reference evidence="1" key="1">
    <citation type="submission" date="2014-09" db="EMBL/GenBank/DDBJ databases">
        <authorList>
            <person name="Magalhaes I.L.F."/>
            <person name="Oliveira U."/>
            <person name="Santos F.R."/>
            <person name="Vidigal T.H.D.A."/>
            <person name="Brescovit A.D."/>
            <person name="Santos A.J."/>
        </authorList>
    </citation>
    <scope>NUCLEOTIDE SEQUENCE</scope>
    <source>
        <tissue evidence="1">Shoot tissue taken approximately 20 cm above the soil surface</tissue>
    </source>
</reference>